<organism evidence="2 3">
    <name type="scientific">Azospirillum griseum</name>
    <dbReference type="NCBI Taxonomy" id="2496639"/>
    <lineage>
        <taxon>Bacteria</taxon>
        <taxon>Pseudomonadati</taxon>
        <taxon>Pseudomonadota</taxon>
        <taxon>Alphaproteobacteria</taxon>
        <taxon>Rhodospirillales</taxon>
        <taxon>Azospirillaceae</taxon>
        <taxon>Azospirillum</taxon>
    </lineage>
</organism>
<proteinExistence type="predicted"/>
<comment type="caution">
    <text evidence="2">The sequence shown here is derived from an EMBL/GenBank/DDBJ whole genome shotgun (WGS) entry which is preliminary data.</text>
</comment>
<evidence type="ECO:0000256" key="1">
    <source>
        <dbReference type="SAM" id="MobiDB-lite"/>
    </source>
</evidence>
<dbReference type="Proteomes" id="UP000277007">
    <property type="component" value="Unassembled WGS sequence"/>
</dbReference>
<gene>
    <name evidence="2" type="ORF">EJ903_08650</name>
</gene>
<name>A0A3S0I228_9PROT</name>
<dbReference type="RefSeq" id="WP_126614165.1">
    <property type="nucleotide sequence ID" value="NZ_JBHUCY010000001.1"/>
</dbReference>
<feature type="region of interest" description="Disordered" evidence="1">
    <location>
        <begin position="53"/>
        <end position="74"/>
    </location>
</feature>
<evidence type="ECO:0000313" key="3">
    <source>
        <dbReference type="Proteomes" id="UP000277007"/>
    </source>
</evidence>
<dbReference type="EMBL" id="RXMA01000006">
    <property type="protein sequence ID" value="RTR21469.1"/>
    <property type="molecule type" value="Genomic_DNA"/>
</dbReference>
<accession>A0A3S0I228</accession>
<protein>
    <submittedName>
        <fullName evidence="2">Uncharacterized protein</fullName>
    </submittedName>
</protein>
<reference evidence="2 3" key="1">
    <citation type="submission" date="2018-12" db="EMBL/GenBank/DDBJ databases">
        <authorList>
            <person name="Yang Y."/>
        </authorList>
    </citation>
    <scope>NUCLEOTIDE SEQUENCE [LARGE SCALE GENOMIC DNA]</scope>
    <source>
        <strain evidence="2 3">L-25-5w-1</strain>
    </source>
</reference>
<sequence>MTADGPMGWCAAVSGRAPTMAVDHALSVTAERASPYFPLSLLVLTHRFRKTDGRDGVQTRFTNPKPRMDKGASS</sequence>
<keyword evidence="3" id="KW-1185">Reference proteome</keyword>
<evidence type="ECO:0000313" key="2">
    <source>
        <dbReference type="EMBL" id="RTR21469.1"/>
    </source>
</evidence>
<dbReference type="AlphaFoldDB" id="A0A3S0I228"/>